<name>A0A917Z7S9_9GAMM</name>
<dbReference type="SUPFAM" id="SSF46785">
    <property type="entry name" value="Winged helix' DNA-binding domain"/>
    <property type="match status" value="1"/>
</dbReference>
<dbReference type="InterPro" id="IPR000524">
    <property type="entry name" value="Tscrpt_reg_HTH_GntR"/>
</dbReference>
<dbReference type="Gene3D" id="1.20.120.530">
    <property type="entry name" value="GntR ligand-binding domain-like"/>
    <property type="match status" value="1"/>
</dbReference>
<dbReference type="AlphaFoldDB" id="A0A917Z7S9"/>
<dbReference type="Proteomes" id="UP000599578">
    <property type="component" value="Unassembled WGS sequence"/>
</dbReference>
<dbReference type="Gene3D" id="1.10.10.10">
    <property type="entry name" value="Winged helix-like DNA-binding domain superfamily/Winged helix DNA-binding domain"/>
    <property type="match status" value="1"/>
</dbReference>
<dbReference type="PANTHER" id="PTHR43537">
    <property type="entry name" value="TRANSCRIPTIONAL REGULATOR, GNTR FAMILY"/>
    <property type="match status" value="1"/>
</dbReference>
<dbReference type="Pfam" id="PF00392">
    <property type="entry name" value="GntR"/>
    <property type="match status" value="1"/>
</dbReference>
<accession>A0A917Z7S9</accession>
<comment type="caution">
    <text evidence="5">The sequence shown here is derived from an EMBL/GenBank/DDBJ whole genome shotgun (WGS) entry which is preliminary data.</text>
</comment>
<dbReference type="InterPro" id="IPR036390">
    <property type="entry name" value="WH_DNA-bd_sf"/>
</dbReference>
<evidence type="ECO:0000313" key="6">
    <source>
        <dbReference type="Proteomes" id="UP000599578"/>
    </source>
</evidence>
<evidence type="ECO:0000313" key="5">
    <source>
        <dbReference type="EMBL" id="GGO76413.1"/>
    </source>
</evidence>
<evidence type="ECO:0000259" key="4">
    <source>
        <dbReference type="PROSITE" id="PS50949"/>
    </source>
</evidence>
<dbReference type="InterPro" id="IPR008920">
    <property type="entry name" value="TF_FadR/GntR_C"/>
</dbReference>
<dbReference type="SUPFAM" id="SSF48008">
    <property type="entry name" value="GntR ligand-binding domain-like"/>
    <property type="match status" value="1"/>
</dbReference>
<dbReference type="PANTHER" id="PTHR43537:SF24">
    <property type="entry name" value="GLUCONATE OPERON TRANSCRIPTIONAL REPRESSOR"/>
    <property type="match status" value="1"/>
</dbReference>
<dbReference type="SMART" id="SM00895">
    <property type="entry name" value="FCD"/>
    <property type="match status" value="1"/>
</dbReference>
<dbReference type="Pfam" id="PF07729">
    <property type="entry name" value="FCD"/>
    <property type="match status" value="1"/>
</dbReference>
<dbReference type="GO" id="GO:0003677">
    <property type="term" value="F:DNA binding"/>
    <property type="evidence" value="ECO:0007669"/>
    <property type="project" value="UniProtKB-KW"/>
</dbReference>
<proteinExistence type="predicted"/>
<keyword evidence="1" id="KW-0805">Transcription regulation</keyword>
<dbReference type="GO" id="GO:0003700">
    <property type="term" value="F:DNA-binding transcription factor activity"/>
    <property type="evidence" value="ECO:0007669"/>
    <property type="project" value="InterPro"/>
</dbReference>
<keyword evidence="6" id="KW-1185">Reference proteome</keyword>
<keyword evidence="2" id="KW-0238">DNA-binding</keyword>
<organism evidence="5 6">
    <name type="scientific">Marinobacterium nitratireducens</name>
    <dbReference type="NCBI Taxonomy" id="518897"/>
    <lineage>
        <taxon>Bacteria</taxon>
        <taxon>Pseudomonadati</taxon>
        <taxon>Pseudomonadota</taxon>
        <taxon>Gammaproteobacteria</taxon>
        <taxon>Oceanospirillales</taxon>
        <taxon>Oceanospirillaceae</taxon>
        <taxon>Marinobacterium</taxon>
    </lineage>
</organism>
<dbReference type="InterPro" id="IPR011711">
    <property type="entry name" value="GntR_C"/>
</dbReference>
<sequence>MDISRTSLREAIRSLEAEGLLTLVPHRGAVVASVELPDVRQIYQVRGALEALATSNFVVSSTDEEIAELANAVEELRIAASRNLSGKEIREIKQRFYDILLGISENRIVKEQLDKLNNRISMLRTLSMGRPGRLKFTVIEIEEIVEAIKKRDRARASEAALKHIENSEKNVVELLLMKSGEKQNNH</sequence>
<keyword evidence="3" id="KW-0804">Transcription</keyword>
<feature type="domain" description="HTH gntR-type" evidence="4">
    <location>
        <begin position="1"/>
        <end position="34"/>
    </location>
</feature>
<evidence type="ECO:0000256" key="3">
    <source>
        <dbReference type="ARBA" id="ARBA00023163"/>
    </source>
</evidence>
<dbReference type="EMBL" id="BMLT01000001">
    <property type="protein sequence ID" value="GGO76413.1"/>
    <property type="molecule type" value="Genomic_DNA"/>
</dbReference>
<evidence type="ECO:0000256" key="1">
    <source>
        <dbReference type="ARBA" id="ARBA00023015"/>
    </source>
</evidence>
<reference evidence="5 6" key="1">
    <citation type="journal article" date="2014" name="Int. J. Syst. Evol. Microbiol.">
        <title>Complete genome sequence of Corynebacterium casei LMG S-19264T (=DSM 44701T), isolated from a smear-ripened cheese.</title>
        <authorList>
            <consortium name="US DOE Joint Genome Institute (JGI-PGF)"/>
            <person name="Walter F."/>
            <person name="Albersmeier A."/>
            <person name="Kalinowski J."/>
            <person name="Ruckert C."/>
        </authorList>
    </citation>
    <scope>NUCLEOTIDE SEQUENCE [LARGE SCALE GENOMIC DNA]</scope>
    <source>
        <strain evidence="5 6">CGMCC 1.7286</strain>
    </source>
</reference>
<dbReference type="PROSITE" id="PS50949">
    <property type="entry name" value="HTH_GNTR"/>
    <property type="match status" value="1"/>
</dbReference>
<evidence type="ECO:0000256" key="2">
    <source>
        <dbReference type="ARBA" id="ARBA00023125"/>
    </source>
</evidence>
<protein>
    <submittedName>
        <fullName evidence="5">GntR family transcriptional regulator</fullName>
    </submittedName>
</protein>
<dbReference type="InterPro" id="IPR036388">
    <property type="entry name" value="WH-like_DNA-bd_sf"/>
</dbReference>
<gene>
    <name evidence="5" type="ORF">GCM10011348_03550</name>
</gene>